<dbReference type="GO" id="GO:0016791">
    <property type="term" value="F:phosphatase activity"/>
    <property type="evidence" value="ECO:0007669"/>
    <property type="project" value="TreeGrafter"/>
</dbReference>
<evidence type="ECO:0000256" key="1">
    <source>
        <dbReference type="ARBA" id="ARBA00009580"/>
    </source>
</evidence>
<dbReference type="Pfam" id="PF03162">
    <property type="entry name" value="Y_phosphatase2"/>
    <property type="match status" value="1"/>
</dbReference>
<dbReference type="InterPro" id="IPR029021">
    <property type="entry name" value="Prot-tyrosine_phosphatase-like"/>
</dbReference>
<reference evidence="3 4" key="1">
    <citation type="submission" date="2020-08" db="EMBL/GenBank/DDBJ databases">
        <title>Genomic Encyclopedia of Type Strains, Phase IV (KMG-IV): sequencing the most valuable type-strain genomes for metagenomic binning, comparative biology and taxonomic classification.</title>
        <authorList>
            <person name="Goeker M."/>
        </authorList>
    </citation>
    <scope>NUCLEOTIDE SEQUENCE [LARGE SCALE GENOMIC DNA]</scope>
    <source>
        <strain evidence="3 4">DSM 18233</strain>
    </source>
</reference>
<dbReference type="EMBL" id="JACHHN010000003">
    <property type="protein sequence ID" value="MBB5190835.1"/>
    <property type="molecule type" value="Genomic_DNA"/>
</dbReference>
<dbReference type="InterPro" id="IPR004861">
    <property type="entry name" value="Siw14-like"/>
</dbReference>
<dbReference type="PROSITE" id="PS00383">
    <property type="entry name" value="TYR_PHOSPHATASE_1"/>
    <property type="match status" value="1"/>
</dbReference>
<gene>
    <name evidence="3" type="ORF">HNQ50_001558</name>
</gene>
<comment type="similarity">
    <text evidence="1">Belongs to the protein-tyrosine phosphatase family.</text>
</comment>
<dbReference type="CDD" id="cd14529">
    <property type="entry name" value="TpbA-like"/>
    <property type="match status" value="1"/>
</dbReference>
<evidence type="ECO:0000313" key="4">
    <source>
        <dbReference type="Proteomes" id="UP000543030"/>
    </source>
</evidence>
<dbReference type="InterPro" id="IPR000387">
    <property type="entry name" value="Tyr_Pase_dom"/>
</dbReference>
<dbReference type="AlphaFoldDB" id="A0A840RBV8"/>
<dbReference type="PANTHER" id="PTHR31126">
    <property type="entry name" value="TYROSINE-PROTEIN PHOSPHATASE"/>
    <property type="match status" value="1"/>
</dbReference>
<dbReference type="InterPro" id="IPR016130">
    <property type="entry name" value="Tyr_Pase_AS"/>
</dbReference>
<proteinExistence type="inferred from homology"/>
<comment type="caution">
    <text evidence="3">The sequence shown here is derived from an EMBL/GenBank/DDBJ whole genome shotgun (WGS) entry which is preliminary data.</text>
</comment>
<dbReference type="Proteomes" id="UP000543030">
    <property type="component" value="Unassembled WGS sequence"/>
</dbReference>
<evidence type="ECO:0000313" key="3">
    <source>
        <dbReference type="EMBL" id="MBB5190835.1"/>
    </source>
</evidence>
<protein>
    <submittedName>
        <fullName evidence="3">Protein tyrosine/serine phosphatase</fullName>
    </submittedName>
</protein>
<evidence type="ECO:0000259" key="2">
    <source>
        <dbReference type="PROSITE" id="PS50056"/>
    </source>
</evidence>
<dbReference type="PROSITE" id="PS50056">
    <property type="entry name" value="TYR_PHOSPHATASE_2"/>
    <property type="match status" value="1"/>
</dbReference>
<feature type="domain" description="Tyrosine specific protein phosphatases" evidence="2">
    <location>
        <begin position="86"/>
        <end position="140"/>
    </location>
</feature>
<dbReference type="SUPFAM" id="SSF52799">
    <property type="entry name" value="(Phosphotyrosine protein) phosphatases II"/>
    <property type="match status" value="1"/>
</dbReference>
<dbReference type="Gene3D" id="3.90.190.10">
    <property type="entry name" value="Protein tyrosine phosphatase superfamily"/>
    <property type="match status" value="1"/>
</dbReference>
<organism evidence="3 4">
    <name type="scientific">Silvimonas terrae</name>
    <dbReference type="NCBI Taxonomy" id="300266"/>
    <lineage>
        <taxon>Bacteria</taxon>
        <taxon>Pseudomonadati</taxon>
        <taxon>Pseudomonadota</taxon>
        <taxon>Betaproteobacteria</taxon>
        <taxon>Neisseriales</taxon>
        <taxon>Chitinibacteraceae</taxon>
        <taxon>Silvimonas</taxon>
    </lineage>
</organism>
<accession>A0A840RBV8</accession>
<dbReference type="RefSeq" id="WP_221303065.1">
    <property type="nucleotide sequence ID" value="NZ_JACHHN010000003.1"/>
</dbReference>
<name>A0A840RBV8_9NEIS</name>
<sequence length="174" mass="19721">MPSVSQADASRNPAWAVPVFPARNLYRVTSLLYRSAQPEPEDAKLIQSLGIRTIISFRANHDDAHLDFPGVKRVRVPMDTWHIGDPEIVAALQAIRAAQKEGPVLIHCHHGADRTGIVTAMYRMTEQGWSRERALDELRNGHYGFHEIWFNIPHYLMNVDLTRLHQELLTTPAG</sequence>
<keyword evidence="4" id="KW-1185">Reference proteome</keyword>
<dbReference type="PANTHER" id="PTHR31126:SF72">
    <property type="entry name" value="DUAL SPECIFICITY PROTEIN PHOSPHATASE TPBA"/>
    <property type="match status" value="1"/>
</dbReference>